<evidence type="ECO:0000256" key="1">
    <source>
        <dbReference type="SAM" id="MobiDB-lite"/>
    </source>
</evidence>
<dbReference type="AlphaFoldDB" id="A0A4Z2EUC9"/>
<feature type="compositionally biased region" description="Acidic residues" evidence="1">
    <location>
        <begin position="109"/>
        <end position="129"/>
    </location>
</feature>
<feature type="region of interest" description="Disordered" evidence="1">
    <location>
        <begin position="100"/>
        <end position="147"/>
    </location>
</feature>
<keyword evidence="3" id="KW-1185">Reference proteome</keyword>
<protein>
    <submittedName>
        <fullName evidence="2">Uncharacterized protein</fullName>
    </submittedName>
</protein>
<proteinExistence type="predicted"/>
<reference evidence="2 3" key="1">
    <citation type="submission" date="2019-03" db="EMBL/GenBank/DDBJ databases">
        <title>First draft genome of Liparis tanakae, snailfish: a comprehensive survey of snailfish specific genes.</title>
        <authorList>
            <person name="Kim W."/>
            <person name="Song I."/>
            <person name="Jeong J.-H."/>
            <person name="Kim D."/>
            <person name="Kim S."/>
            <person name="Ryu S."/>
            <person name="Song J.Y."/>
            <person name="Lee S.K."/>
        </authorList>
    </citation>
    <scope>NUCLEOTIDE SEQUENCE [LARGE SCALE GENOMIC DNA]</scope>
    <source>
        <tissue evidence="2">Muscle</tissue>
    </source>
</reference>
<feature type="region of interest" description="Disordered" evidence="1">
    <location>
        <begin position="1"/>
        <end position="60"/>
    </location>
</feature>
<accession>A0A4Z2EUC9</accession>
<organism evidence="2 3">
    <name type="scientific">Liparis tanakae</name>
    <name type="common">Tanaka's snailfish</name>
    <dbReference type="NCBI Taxonomy" id="230148"/>
    <lineage>
        <taxon>Eukaryota</taxon>
        <taxon>Metazoa</taxon>
        <taxon>Chordata</taxon>
        <taxon>Craniata</taxon>
        <taxon>Vertebrata</taxon>
        <taxon>Euteleostomi</taxon>
        <taxon>Actinopterygii</taxon>
        <taxon>Neopterygii</taxon>
        <taxon>Teleostei</taxon>
        <taxon>Neoteleostei</taxon>
        <taxon>Acanthomorphata</taxon>
        <taxon>Eupercaria</taxon>
        <taxon>Perciformes</taxon>
        <taxon>Cottioidei</taxon>
        <taxon>Cottales</taxon>
        <taxon>Liparidae</taxon>
        <taxon>Liparis</taxon>
    </lineage>
</organism>
<evidence type="ECO:0000313" key="3">
    <source>
        <dbReference type="Proteomes" id="UP000314294"/>
    </source>
</evidence>
<dbReference type="Proteomes" id="UP000314294">
    <property type="component" value="Unassembled WGS sequence"/>
</dbReference>
<evidence type="ECO:0000313" key="2">
    <source>
        <dbReference type="EMBL" id="TNN32408.1"/>
    </source>
</evidence>
<name>A0A4Z2EUC9_9TELE</name>
<comment type="caution">
    <text evidence="2">The sequence shown here is derived from an EMBL/GenBank/DDBJ whole genome shotgun (WGS) entry which is preliminary data.</text>
</comment>
<sequence>MQLSVEQWRRGYSSLPSPRAPPPESLHQSASTREPPPERLHQSASTREPPPEGLHQSASLRASWRKGFDLRSPRWGRCGRLVCPWRPGSPGCFTHSAKMADIDNKDQAEIDPADMEDVEDVEEEETGEDENSKGETGGGAAHDSDAS</sequence>
<dbReference type="EMBL" id="SRLO01002713">
    <property type="protein sequence ID" value="TNN32408.1"/>
    <property type="molecule type" value="Genomic_DNA"/>
</dbReference>
<gene>
    <name evidence="2" type="ORF">EYF80_057431</name>
</gene>